<protein>
    <recommendedName>
        <fullName evidence="6">Major facilitator superfamily (MFS) profile domain-containing protein</fullName>
    </recommendedName>
</protein>
<feature type="domain" description="Major facilitator superfamily (MFS) profile" evidence="6">
    <location>
        <begin position="21"/>
        <end position="528"/>
    </location>
</feature>
<keyword evidence="3 5" id="KW-1133">Transmembrane helix</keyword>
<feature type="transmembrane region" description="Helical" evidence="5">
    <location>
        <begin position="503"/>
        <end position="523"/>
    </location>
</feature>
<comment type="caution">
    <text evidence="7">The sequence shown here is derived from an EMBL/GenBank/DDBJ whole genome shotgun (WGS) entry which is preliminary data.</text>
</comment>
<dbReference type="CDD" id="cd17317">
    <property type="entry name" value="MFS_SLC22"/>
    <property type="match status" value="1"/>
</dbReference>
<evidence type="ECO:0000256" key="4">
    <source>
        <dbReference type="ARBA" id="ARBA00023136"/>
    </source>
</evidence>
<feature type="transmembrane region" description="Helical" evidence="5">
    <location>
        <begin position="200"/>
        <end position="218"/>
    </location>
</feature>
<dbReference type="SUPFAM" id="SSF103473">
    <property type="entry name" value="MFS general substrate transporter"/>
    <property type="match status" value="1"/>
</dbReference>
<feature type="transmembrane region" description="Helical" evidence="5">
    <location>
        <begin position="174"/>
        <end position="194"/>
    </location>
</feature>
<feature type="transmembrane region" description="Helical" evidence="5">
    <location>
        <begin position="409"/>
        <end position="432"/>
    </location>
</feature>
<evidence type="ECO:0000313" key="7">
    <source>
        <dbReference type="EMBL" id="CAK8674363.1"/>
    </source>
</evidence>
<evidence type="ECO:0000256" key="5">
    <source>
        <dbReference type="SAM" id="Phobius"/>
    </source>
</evidence>
<keyword evidence="2 5" id="KW-0812">Transmembrane</keyword>
<evidence type="ECO:0000313" key="8">
    <source>
        <dbReference type="Proteomes" id="UP001642483"/>
    </source>
</evidence>
<comment type="subcellular location">
    <subcellularLocation>
        <location evidence="1">Membrane</location>
        <topology evidence="1">Multi-pass membrane protein</topology>
    </subcellularLocation>
</comment>
<gene>
    <name evidence="7" type="ORF">CVLEPA_LOCUS4067</name>
</gene>
<evidence type="ECO:0000256" key="2">
    <source>
        <dbReference type="ARBA" id="ARBA00022692"/>
    </source>
</evidence>
<reference evidence="7 8" key="1">
    <citation type="submission" date="2024-02" db="EMBL/GenBank/DDBJ databases">
        <authorList>
            <person name="Daric V."/>
            <person name="Darras S."/>
        </authorList>
    </citation>
    <scope>NUCLEOTIDE SEQUENCE [LARGE SCALE GENOMIC DNA]</scope>
</reference>
<dbReference type="PANTHER" id="PTHR24064">
    <property type="entry name" value="SOLUTE CARRIER FAMILY 22 MEMBER"/>
    <property type="match status" value="1"/>
</dbReference>
<evidence type="ECO:0000256" key="1">
    <source>
        <dbReference type="ARBA" id="ARBA00004141"/>
    </source>
</evidence>
<dbReference type="Proteomes" id="UP001642483">
    <property type="component" value="Unassembled WGS sequence"/>
</dbReference>
<dbReference type="PROSITE" id="PS50850">
    <property type="entry name" value="MFS"/>
    <property type="match status" value="1"/>
</dbReference>
<evidence type="ECO:0000259" key="6">
    <source>
        <dbReference type="PROSITE" id="PS50850"/>
    </source>
</evidence>
<organism evidence="7 8">
    <name type="scientific">Clavelina lepadiformis</name>
    <name type="common">Light-bulb sea squirt</name>
    <name type="synonym">Ascidia lepadiformis</name>
    <dbReference type="NCBI Taxonomy" id="159417"/>
    <lineage>
        <taxon>Eukaryota</taxon>
        <taxon>Metazoa</taxon>
        <taxon>Chordata</taxon>
        <taxon>Tunicata</taxon>
        <taxon>Ascidiacea</taxon>
        <taxon>Aplousobranchia</taxon>
        <taxon>Clavelinidae</taxon>
        <taxon>Clavelina</taxon>
    </lineage>
</organism>
<dbReference type="InterPro" id="IPR036259">
    <property type="entry name" value="MFS_trans_sf"/>
</dbReference>
<sequence length="562" mass="63620">MYEFDVILNKIGGLGPYQIVLILMVSYSSLPSGYISMSPVFVSYYPDYRCRVPPIDNNSIYQLSEEEILNLTTPYDPDTDKYDTCYRYGYNLSLCEDDPSQCVNKSADPIRCDVGYHYDTSVFTETTITEFNLVCDKSYRDTISLTIYMVGAFLGTLVFGNLSDRWGRKPILTLTFLVVSLALLGSSFANQIWIFDLCRFLVSFFGVGSFITSFVYLLEIIPEKWTTVVGVSFQIGYALGYMILSGIAYQWRNWHQIQFVLSMFSLPSLVFLIFIPESPRWLFTTNRVEKGKEVSRRIAKYNKVKLNEPEVWDEAIIEKDELQDFKKEENGENERKYSTLDLFKTPKIRIVALKVIFCWFVNDLVYYGVSLNVASLSGDVFLNNTLGGIFEIGIYLFVIFFMDRTGRRLMLSLTFTVAGVGLLSSTIVNIYAGQDQTLLTLSQVFALAGRTGIAGSYAIIYNVTTEIYPTVVRAIGVSAGSMTAQIGSILVPFFIALDNYISWLPNTIFSALALLAAIMAYSLPETNKQNLMETIEEAEMFYSGKQDPVIDARETSSMYTRL</sequence>
<feature type="transmembrane region" description="Helical" evidence="5">
    <location>
        <begin position="381"/>
        <end position="402"/>
    </location>
</feature>
<feature type="transmembrane region" description="Helical" evidence="5">
    <location>
        <begin position="145"/>
        <end position="162"/>
    </location>
</feature>
<name>A0ABP0F3R1_CLALP</name>
<dbReference type="Pfam" id="PF00083">
    <property type="entry name" value="Sugar_tr"/>
    <property type="match status" value="1"/>
</dbReference>
<feature type="transmembrane region" description="Helical" evidence="5">
    <location>
        <begin position="475"/>
        <end position="497"/>
    </location>
</feature>
<feature type="transmembrane region" description="Helical" evidence="5">
    <location>
        <begin position="444"/>
        <end position="463"/>
    </location>
</feature>
<dbReference type="Gene3D" id="1.20.1250.20">
    <property type="entry name" value="MFS general substrate transporter like domains"/>
    <property type="match status" value="1"/>
</dbReference>
<dbReference type="EMBL" id="CAWYQH010000013">
    <property type="protein sequence ID" value="CAK8674363.1"/>
    <property type="molecule type" value="Genomic_DNA"/>
</dbReference>
<feature type="transmembrane region" description="Helical" evidence="5">
    <location>
        <begin position="351"/>
        <end position="369"/>
    </location>
</feature>
<keyword evidence="8" id="KW-1185">Reference proteome</keyword>
<keyword evidence="4 5" id="KW-0472">Membrane</keyword>
<dbReference type="InterPro" id="IPR005828">
    <property type="entry name" value="MFS_sugar_transport-like"/>
</dbReference>
<evidence type="ECO:0000256" key="3">
    <source>
        <dbReference type="ARBA" id="ARBA00022989"/>
    </source>
</evidence>
<accession>A0ABP0F3R1</accession>
<feature type="transmembrane region" description="Helical" evidence="5">
    <location>
        <begin position="225"/>
        <end position="251"/>
    </location>
</feature>
<proteinExistence type="predicted"/>
<dbReference type="InterPro" id="IPR020846">
    <property type="entry name" value="MFS_dom"/>
</dbReference>